<dbReference type="InterPro" id="IPR021955">
    <property type="entry name" value="DUF3572"/>
</dbReference>
<proteinExistence type="predicted"/>
<dbReference type="Pfam" id="PF12096">
    <property type="entry name" value="DUF3572"/>
    <property type="match status" value="1"/>
</dbReference>
<evidence type="ECO:0008006" key="3">
    <source>
        <dbReference type="Google" id="ProtNLM"/>
    </source>
</evidence>
<dbReference type="EMBL" id="BMIQ01000001">
    <property type="protein sequence ID" value="GGD87880.1"/>
    <property type="molecule type" value="Genomic_DNA"/>
</dbReference>
<dbReference type="Proteomes" id="UP000644699">
    <property type="component" value="Unassembled WGS sequence"/>
</dbReference>
<accession>A0A917E0H5</accession>
<name>A0A917E0H5_9HYPH</name>
<evidence type="ECO:0000313" key="2">
    <source>
        <dbReference type="Proteomes" id="UP000644699"/>
    </source>
</evidence>
<reference evidence="1" key="2">
    <citation type="submission" date="2020-09" db="EMBL/GenBank/DDBJ databases">
        <authorList>
            <person name="Sun Q."/>
            <person name="Zhou Y."/>
        </authorList>
    </citation>
    <scope>NUCLEOTIDE SEQUENCE</scope>
    <source>
        <strain evidence="1">CGMCC 1.15367</strain>
    </source>
</reference>
<comment type="caution">
    <text evidence="1">The sequence shown here is derived from an EMBL/GenBank/DDBJ whole genome shotgun (WGS) entry which is preliminary data.</text>
</comment>
<keyword evidence="2" id="KW-1185">Reference proteome</keyword>
<evidence type="ECO:0000313" key="1">
    <source>
        <dbReference type="EMBL" id="GGD87880.1"/>
    </source>
</evidence>
<reference evidence="1" key="1">
    <citation type="journal article" date="2014" name="Int. J. Syst. Evol. Microbiol.">
        <title>Complete genome sequence of Corynebacterium casei LMG S-19264T (=DSM 44701T), isolated from a smear-ripened cheese.</title>
        <authorList>
            <consortium name="US DOE Joint Genome Institute (JGI-PGF)"/>
            <person name="Walter F."/>
            <person name="Albersmeier A."/>
            <person name="Kalinowski J."/>
            <person name="Ruckert C."/>
        </authorList>
    </citation>
    <scope>NUCLEOTIDE SEQUENCE</scope>
    <source>
        <strain evidence="1">CGMCC 1.15367</strain>
    </source>
</reference>
<protein>
    <recommendedName>
        <fullName evidence="3">DUF3572 family protein</fullName>
    </recommendedName>
</protein>
<organism evidence="1 2">
    <name type="scientific">Aureimonas endophytica</name>
    <dbReference type="NCBI Taxonomy" id="2027858"/>
    <lineage>
        <taxon>Bacteria</taxon>
        <taxon>Pseudomonadati</taxon>
        <taxon>Pseudomonadota</taxon>
        <taxon>Alphaproteobacteria</taxon>
        <taxon>Hyphomicrobiales</taxon>
        <taxon>Aurantimonadaceae</taxon>
        <taxon>Aureimonas</taxon>
    </lineage>
</organism>
<dbReference type="AlphaFoldDB" id="A0A917E0H5"/>
<gene>
    <name evidence="1" type="ORF">GCM10011390_03300</name>
</gene>
<sequence length="101" mass="11236">MIREREPVLDAKEIGIQALTFIASHQDLIDRFVDVTGFAIGDLRRLATQPTFFVAVLDFFLAHEPDVIDLASQLHVRPEAIGRARNMLAKKAGVELIELPG</sequence>